<dbReference type="AlphaFoldDB" id="A0AAN6XQD7"/>
<dbReference type="GO" id="GO:0008408">
    <property type="term" value="F:3'-5' exonuclease activity"/>
    <property type="evidence" value="ECO:0007669"/>
    <property type="project" value="InterPro"/>
</dbReference>
<evidence type="ECO:0000313" key="3">
    <source>
        <dbReference type="EMBL" id="KAK4204596.1"/>
    </source>
</evidence>
<dbReference type="GO" id="GO:0006139">
    <property type="term" value="P:nucleobase-containing compound metabolic process"/>
    <property type="evidence" value="ECO:0007669"/>
    <property type="project" value="InterPro"/>
</dbReference>
<comment type="caution">
    <text evidence="3">The sequence shown here is derived from an EMBL/GenBank/DDBJ whole genome shotgun (WGS) entry which is preliminary data.</text>
</comment>
<reference evidence="3" key="1">
    <citation type="journal article" date="2023" name="Mol. Phylogenet. Evol.">
        <title>Genome-scale phylogeny and comparative genomics of the fungal order Sordariales.</title>
        <authorList>
            <person name="Hensen N."/>
            <person name="Bonometti L."/>
            <person name="Westerberg I."/>
            <person name="Brannstrom I.O."/>
            <person name="Guillou S."/>
            <person name="Cros-Aarteil S."/>
            <person name="Calhoun S."/>
            <person name="Haridas S."/>
            <person name="Kuo A."/>
            <person name="Mondo S."/>
            <person name="Pangilinan J."/>
            <person name="Riley R."/>
            <person name="LaButti K."/>
            <person name="Andreopoulos B."/>
            <person name="Lipzen A."/>
            <person name="Chen C."/>
            <person name="Yan M."/>
            <person name="Daum C."/>
            <person name="Ng V."/>
            <person name="Clum A."/>
            <person name="Steindorff A."/>
            <person name="Ohm R.A."/>
            <person name="Martin F."/>
            <person name="Silar P."/>
            <person name="Natvig D.O."/>
            <person name="Lalanne C."/>
            <person name="Gautier V."/>
            <person name="Ament-Velasquez S.L."/>
            <person name="Kruys A."/>
            <person name="Hutchinson M.I."/>
            <person name="Powell A.J."/>
            <person name="Barry K."/>
            <person name="Miller A.N."/>
            <person name="Grigoriev I.V."/>
            <person name="Debuchy R."/>
            <person name="Gladieux P."/>
            <person name="Hiltunen Thoren M."/>
            <person name="Johannesson H."/>
        </authorList>
    </citation>
    <scope>NUCLEOTIDE SEQUENCE</scope>
    <source>
        <strain evidence="3">CBS 315.58</strain>
    </source>
</reference>
<protein>
    <submittedName>
        <fullName evidence="3">Ribonuclease H-like domain-containing protein</fullName>
    </submittedName>
</protein>
<keyword evidence="4" id="KW-1185">Reference proteome</keyword>
<organism evidence="3 4">
    <name type="scientific">Triangularia verruculosa</name>
    <dbReference type="NCBI Taxonomy" id="2587418"/>
    <lineage>
        <taxon>Eukaryota</taxon>
        <taxon>Fungi</taxon>
        <taxon>Dikarya</taxon>
        <taxon>Ascomycota</taxon>
        <taxon>Pezizomycotina</taxon>
        <taxon>Sordariomycetes</taxon>
        <taxon>Sordariomycetidae</taxon>
        <taxon>Sordariales</taxon>
        <taxon>Podosporaceae</taxon>
        <taxon>Triangularia</taxon>
    </lineage>
</organism>
<sequence length="432" mass="48765">MSLRSCCKLSAVAGEHTDPRPTPVAEENLLQYQQRYPDIFILLLIHPILPSLNAGPRNRAWEATSYEQGARLCQGSAFWNWPCLILLDTHRFICRTFCGLLKHAPRDFSMTVFDLDNLPEYEDSSSTEPVFQSKLPRTEPQITLIDTHTAMADLVEMIQDLPTSPPSLYIDLEGENLGRNGTLAIMQLHILPTHHTYLIDVQRLQHAAFTTSAHSTVITLKSILEWPGIPKVFFDVRHDSDALYHLYGISLEGIKDLQLMEHATNPHKPYLNGLAKCIRRDANLTTSQLETAEAVKRAGRESFCPELGGSYAAFLERPIPEHVLQYCAQDAYILPLLYERYNALMKSSQFCAGLQETVVKYERKRVEDSQSERFESWGKDYFTVAPRGSEWVHPGLDDDACGAWGKPPTAESSITTVGRVEHDGEDSRPSNH</sequence>
<feature type="domain" description="3'-5' exonuclease" evidence="2">
    <location>
        <begin position="142"/>
        <end position="346"/>
    </location>
</feature>
<dbReference type="Proteomes" id="UP001303160">
    <property type="component" value="Unassembled WGS sequence"/>
</dbReference>
<evidence type="ECO:0000313" key="4">
    <source>
        <dbReference type="Proteomes" id="UP001303160"/>
    </source>
</evidence>
<name>A0AAN6XQD7_9PEZI</name>
<dbReference type="InterPro" id="IPR002562">
    <property type="entry name" value="3'-5'_exonuclease_dom"/>
</dbReference>
<dbReference type="InterPro" id="IPR036397">
    <property type="entry name" value="RNaseH_sf"/>
</dbReference>
<dbReference type="InterPro" id="IPR012337">
    <property type="entry name" value="RNaseH-like_sf"/>
</dbReference>
<dbReference type="PANTHER" id="PTHR43040">
    <property type="entry name" value="RIBONUCLEASE D"/>
    <property type="match status" value="1"/>
</dbReference>
<dbReference type="SUPFAM" id="SSF53098">
    <property type="entry name" value="Ribonuclease H-like"/>
    <property type="match status" value="1"/>
</dbReference>
<dbReference type="GO" id="GO:0003676">
    <property type="term" value="F:nucleic acid binding"/>
    <property type="evidence" value="ECO:0007669"/>
    <property type="project" value="InterPro"/>
</dbReference>
<feature type="region of interest" description="Disordered" evidence="1">
    <location>
        <begin position="402"/>
        <end position="432"/>
    </location>
</feature>
<dbReference type="SMART" id="SM00474">
    <property type="entry name" value="35EXOc"/>
    <property type="match status" value="1"/>
</dbReference>
<feature type="compositionally biased region" description="Basic and acidic residues" evidence="1">
    <location>
        <begin position="419"/>
        <end position="432"/>
    </location>
</feature>
<reference evidence="3" key="2">
    <citation type="submission" date="2023-05" db="EMBL/GenBank/DDBJ databases">
        <authorList>
            <consortium name="Lawrence Berkeley National Laboratory"/>
            <person name="Steindorff A."/>
            <person name="Hensen N."/>
            <person name="Bonometti L."/>
            <person name="Westerberg I."/>
            <person name="Brannstrom I.O."/>
            <person name="Guillou S."/>
            <person name="Cros-Aarteil S."/>
            <person name="Calhoun S."/>
            <person name="Haridas S."/>
            <person name="Kuo A."/>
            <person name="Mondo S."/>
            <person name="Pangilinan J."/>
            <person name="Riley R."/>
            <person name="Labutti K."/>
            <person name="Andreopoulos B."/>
            <person name="Lipzen A."/>
            <person name="Chen C."/>
            <person name="Yanf M."/>
            <person name="Daum C."/>
            <person name="Ng V."/>
            <person name="Clum A."/>
            <person name="Ohm R."/>
            <person name="Martin F."/>
            <person name="Silar P."/>
            <person name="Natvig D."/>
            <person name="Lalanne C."/>
            <person name="Gautier V."/>
            <person name="Ament-Velasquez S.L."/>
            <person name="Kruys A."/>
            <person name="Hutchinson M.I."/>
            <person name="Powell A.J."/>
            <person name="Barry K."/>
            <person name="Miller A.N."/>
            <person name="Grigoriev I.V."/>
            <person name="Debuchy R."/>
            <person name="Gladieux P."/>
            <person name="Thoren M.H."/>
            <person name="Johannesson H."/>
        </authorList>
    </citation>
    <scope>NUCLEOTIDE SEQUENCE</scope>
    <source>
        <strain evidence="3">CBS 315.58</strain>
    </source>
</reference>
<dbReference type="PANTHER" id="PTHR43040:SF1">
    <property type="entry name" value="RIBONUCLEASE D"/>
    <property type="match status" value="1"/>
</dbReference>
<accession>A0AAN6XQD7</accession>
<gene>
    <name evidence="3" type="ORF">QBC40DRAFT_292768</name>
</gene>
<evidence type="ECO:0000259" key="2">
    <source>
        <dbReference type="SMART" id="SM00474"/>
    </source>
</evidence>
<proteinExistence type="predicted"/>
<dbReference type="Gene3D" id="3.30.420.10">
    <property type="entry name" value="Ribonuclease H-like superfamily/Ribonuclease H"/>
    <property type="match status" value="1"/>
</dbReference>
<evidence type="ECO:0000256" key="1">
    <source>
        <dbReference type="SAM" id="MobiDB-lite"/>
    </source>
</evidence>
<dbReference type="Pfam" id="PF01612">
    <property type="entry name" value="DNA_pol_A_exo1"/>
    <property type="match status" value="1"/>
</dbReference>
<dbReference type="EMBL" id="MU863881">
    <property type="protein sequence ID" value="KAK4204596.1"/>
    <property type="molecule type" value="Genomic_DNA"/>
</dbReference>